<comment type="caution">
    <text evidence="1">The sequence shown here is derived from an EMBL/GenBank/DDBJ whole genome shotgun (WGS) entry which is preliminary data.</text>
</comment>
<dbReference type="AlphaFoldDB" id="A0AB73RUW5"/>
<gene>
    <name evidence="1" type="ORF">CN694_25525</name>
</gene>
<proteinExistence type="predicted"/>
<accession>A0AB73RUW5</accession>
<reference evidence="1 2" key="1">
    <citation type="submission" date="2017-09" db="EMBL/GenBank/DDBJ databases">
        <title>Large-scale bioinformatics analysis of Bacillus genomes uncovers conserved roles of natural products in bacterial physiology.</title>
        <authorList>
            <consortium name="Agbiome Team Llc"/>
            <person name="Bleich R.M."/>
            <person name="Kirk G.J."/>
            <person name="Santa Maria K.C."/>
            <person name="Allen S.E."/>
            <person name="Farag S."/>
            <person name="Shank E.A."/>
            <person name="Bowers A."/>
        </authorList>
    </citation>
    <scope>NUCLEOTIDE SEQUENCE [LARGE SCALE GENOMIC DNA]</scope>
    <source>
        <strain evidence="1 2">AFS000414</strain>
    </source>
</reference>
<dbReference type="Proteomes" id="UP000220435">
    <property type="component" value="Unassembled WGS sequence"/>
</dbReference>
<evidence type="ECO:0000313" key="2">
    <source>
        <dbReference type="Proteomes" id="UP000220435"/>
    </source>
</evidence>
<name>A0AB73RUW5_9BACI</name>
<evidence type="ECO:0000313" key="1">
    <source>
        <dbReference type="EMBL" id="PEK19702.1"/>
    </source>
</evidence>
<dbReference type="EMBL" id="NUFG01000026">
    <property type="protein sequence ID" value="PEK19702.1"/>
    <property type="molecule type" value="Genomic_DNA"/>
</dbReference>
<sequence>MLCGGLFIRVSSQEQGFPRISRAGIDYTVVQIISLFMRLFVGVAKAILSYNCRAFLLTVLP</sequence>
<protein>
    <submittedName>
        <fullName evidence="1">Uncharacterized protein</fullName>
    </submittedName>
</protein>
<organism evidence="1 2">
    <name type="scientific">Bacillus wiedmannii</name>
    <dbReference type="NCBI Taxonomy" id="1890302"/>
    <lineage>
        <taxon>Bacteria</taxon>
        <taxon>Bacillati</taxon>
        <taxon>Bacillota</taxon>
        <taxon>Bacilli</taxon>
        <taxon>Bacillales</taxon>
        <taxon>Bacillaceae</taxon>
        <taxon>Bacillus</taxon>
        <taxon>Bacillus cereus group</taxon>
    </lineage>
</organism>